<dbReference type="AlphaFoldDB" id="A0A346Y204"/>
<feature type="transmembrane region" description="Helical" evidence="1">
    <location>
        <begin position="74"/>
        <end position="91"/>
    </location>
</feature>
<feature type="transmembrane region" description="Helical" evidence="1">
    <location>
        <begin position="98"/>
        <end position="116"/>
    </location>
</feature>
<keyword evidence="3" id="KW-1185">Reference proteome</keyword>
<evidence type="ECO:0000313" key="2">
    <source>
        <dbReference type="EMBL" id="AXV08501.1"/>
    </source>
</evidence>
<feature type="transmembrane region" description="Helical" evidence="1">
    <location>
        <begin position="46"/>
        <end position="68"/>
    </location>
</feature>
<keyword evidence="1" id="KW-1133">Transmembrane helix</keyword>
<accession>A0A346Y204</accession>
<dbReference type="RefSeq" id="WP_164710755.1">
    <property type="nucleotide sequence ID" value="NZ_CP031165.1"/>
</dbReference>
<gene>
    <name evidence="2" type="ORF">DVS28_a3829</name>
</gene>
<proteinExistence type="predicted"/>
<reference evidence="2 3" key="1">
    <citation type="submission" date="2018-09" db="EMBL/GenBank/DDBJ databases">
        <title>Complete genome sequence of Euzebya sp. DY32-46 isolated from seawater of Pacific Ocean.</title>
        <authorList>
            <person name="Xu L."/>
            <person name="Wu Y.-H."/>
            <person name="Xu X.-W."/>
        </authorList>
    </citation>
    <scope>NUCLEOTIDE SEQUENCE [LARGE SCALE GENOMIC DNA]</scope>
    <source>
        <strain evidence="2 3">DY32-46</strain>
    </source>
</reference>
<name>A0A346Y204_9ACTN</name>
<evidence type="ECO:0000256" key="1">
    <source>
        <dbReference type="SAM" id="Phobius"/>
    </source>
</evidence>
<dbReference type="Proteomes" id="UP000264006">
    <property type="component" value="Chromosome"/>
</dbReference>
<keyword evidence="1" id="KW-0812">Transmembrane</keyword>
<feature type="transmembrane region" description="Helical" evidence="1">
    <location>
        <begin position="128"/>
        <end position="147"/>
    </location>
</feature>
<dbReference type="EMBL" id="CP031165">
    <property type="protein sequence ID" value="AXV08501.1"/>
    <property type="molecule type" value="Genomic_DNA"/>
</dbReference>
<keyword evidence="1" id="KW-0472">Membrane</keyword>
<sequence length="156" mass="16283">MDDMRLEEISRAYRSQLGEAPPAVTDAAVTAFRAQVRQRAWTGARVVLVLAGAIGLLLELPVILGGAAHTSQDVAVLHTALSIGFLIAAWRPERYARGMVPVALAAAVLLVLPAASDTPAAVDNGVAELSHLPVLAGAAALALGGWMTPARRHRRA</sequence>
<dbReference type="KEGG" id="euz:DVS28_a3829"/>
<protein>
    <submittedName>
        <fullName evidence="2">Uncharacterized protein</fullName>
    </submittedName>
</protein>
<evidence type="ECO:0000313" key="3">
    <source>
        <dbReference type="Proteomes" id="UP000264006"/>
    </source>
</evidence>
<organism evidence="2 3">
    <name type="scientific">Euzebya pacifica</name>
    <dbReference type="NCBI Taxonomy" id="1608957"/>
    <lineage>
        <taxon>Bacteria</taxon>
        <taxon>Bacillati</taxon>
        <taxon>Actinomycetota</taxon>
        <taxon>Nitriliruptoria</taxon>
        <taxon>Euzebyales</taxon>
    </lineage>
</organism>